<name>A0A0N0DYL4_LEPPY</name>
<evidence type="ECO:0000313" key="2">
    <source>
        <dbReference type="EMBL" id="KPA84142.1"/>
    </source>
</evidence>
<dbReference type="SUPFAM" id="SSF52047">
    <property type="entry name" value="RNI-like"/>
    <property type="match status" value="1"/>
</dbReference>
<gene>
    <name evidence="2" type="ORF">ABB37_02221</name>
</gene>
<dbReference type="InterPro" id="IPR000595">
    <property type="entry name" value="cNMP-bd_dom"/>
</dbReference>
<dbReference type="Gene3D" id="2.60.120.10">
    <property type="entry name" value="Jelly Rolls"/>
    <property type="match status" value="1"/>
</dbReference>
<dbReference type="GeneID" id="26902516"/>
<dbReference type="Gene3D" id="3.80.10.10">
    <property type="entry name" value="Ribonuclease Inhibitor"/>
    <property type="match status" value="1"/>
</dbReference>
<dbReference type="EMBL" id="LGTL01000003">
    <property type="protein sequence ID" value="KPA84143.1"/>
    <property type="molecule type" value="Genomic_DNA"/>
</dbReference>
<feature type="domain" description="Cyclic nucleotide-binding" evidence="1">
    <location>
        <begin position="329"/>
        <end position="359"/>
    </location>
</feature>
<proteinExistence type="predicted"/>
<keyword evidence="3" id="KW-1185">Reference proteome</keyword>
<reference evidence="2 3" key="1">
    <citation type="submission" date="2015-07" db="EMBL/GenBank/DDBJ databases">
        <title>High-quality genome of monoxenous trypanosomatid Leptomonas pyrrhocoris.</title>
        <authorList>
            <person name="Flegontov P."/>
            <person name="Butenko A."/>
            <person name="Firsov S."/>
            <person name="Vlcek C."/>
            <person name="Logacheva M.D."/>
            <person name="Field M."/>
            <person name="Filatov D."/>
            <person name="Flegontova O."/>
            <person name="Gerasimov E."/>
            <person name="Jackson A.P."/>
            <person name="Kelly S."/>
            <person name="Opperdoes F."/>
            <person name="O'Reilly A."/>
            <person name="Votypka J."/>
            <person name="Yurchenko V."/>
            <person name="Lukes J."/>
        </authorList>
    </citation>
    <scope>NUCLEOTIDE SEQUENCE [LARGE SCALE GENOMIC DNA]</scope>
    <source>
        <strain evidence="2">H10</strain>
    </source>
</reference>
<protein>
    <recommendedName>
        <fullName evidence="1">Cyclic nucleotide-binding domain-containing protein</fullName>
    </recommendedName>
</protein>
<dbReference type="VEuPathDB" id="TriTrypDB:LpyrH10_03_3720"/>
<evidence type="ECO:0000259" key="1">
    <source>
        <dbReference type="PROSITE" id="PS50042"/>
    </source>
</evidence>
<dbReference type="AlphaFoldDB" id="A0A0N0DYL4"/>
<dbReference type="RefSeq" id="XP_015662582.1">
    <property type="nucleotide sequence ID" value="XM_015799104.1"/>
</dbReference>
<dbReference type="OMA" id="RACTCSE"/>
<dbReference type="PROSITE" id="PS50042">
    <property type="entry name" value="CNMP_BINDING_3"/>
    <property type="match status" value="1"/>
</dbReference>
<dbReference type="EMBL" id="LGTL01000003">
    <property type="protein sequence ID" value="KPA84142.1"/>
    <property type="molecule type" value="Genomic_DNA"/>
</dbReference>
<comment type="caution">
    <text evidence="2">The sequence shown here is derived from an EMBL/GenBank/DDBJ whole genome shotgun (WGS) entry which is preliminary data.</text>
</comment>
<dbReference type="InterPro" id="IPR032675">
    <property type="entry name" value="LRR_dom_sf"/>
</dbReference>
<organism evidence="2 3">
    <name type="scientific">Leptomonas pyrrhocoris</name>
    <name type="common">Firebug parasite</name>
    <dbReference type="NCBI Taxonomy" id="157538"/>
    <lineage>
        <taxon>Eukaryota</taxon>
        <taxon>Discoba</taxon>
        <taxon>Euglenozoa</taxon>
        <taxon>Kinetoplastea</taxon>
        <taxon>Metakinetoplastina</taxon>
        <taxon>Trypanosomatida</taxon>
        <taxon>Trypanosomatidae</taxon>
        <taxon>Leishmaniinae</taxon>
        <taxon>Leptomonas</taxon>
    </lineage>
</organism>
<dbReference type="InterPro" id="IPR014710">
    <property type="entry name" value="RmlC-like_jellyroll"/>
</dbReference>
<evidence type="ECO:0000313" key="3">
    <source>
        <dbReference type="Proteomes" id="UP000037923"/>
    </source>
</evidence>
<dbReference type="Proteomes" id="UP000037923">
    <property type="component" value="Unassembled WGS sequence"/>
</dbReference>
<accession>A0A0N0DYL4</accession>
<dbReference type="RefSeq" id="XP_015662581.1">
    <property type="nucleotide sequence ID" value="XM_015799103.1"/>
</dbReference>
<dbReference type="OrthoDB" id="417078at2759"/>
<sequence length="553" mass="59786">MSYRPACSSSGNHESEGEYYWEVKKPPPPVTTLPNQNQLYAFYLTRCGHHGVRKPHRAVLALLAEDTPSHTLRLTAEAAERGVAAADLAHTEDSNADAACVAARASVAALAQQRTFCLAHDSGAGVPIYVGARGMLPLLDLVAELPLLEELDFSTVSSWYDNDTVASCSVAGNDVVLRLCEILPRLCALRVLNLSGHPIGCAAGERLLAAVRAAPTVVEVHLDGGGLSTHLINALQQTLRDHREAEAQNGQRRLIAADCAVPPYISALPLLDRKTLREQQVLRAMLEEDVNFASVVSKDDLAAMVLTARVMSTTEAIFRCGKAGILGDGAHLFIVKSGSLRVYVDLVGVTLGKGDYFGDNYDATLIPCSHLVEEQRGLVYAVPLTSCAQLVDRWALRVGEAWPWLQRTPLLQAVGAWAQLRVGTCCVWTCPEPAETIVEVGSGEGDLFIVCDGAYAALDVRDGDTAQFSERNVRCVFTRYDVFGVEASVARRHTSSVRIKAGKEKDTAYRLLQMRGCGVRLLQQQLRPVFASLARSYSLHADLCAGEAPSLDA</sequence>